<dbReference type="InterPro" id="IPR036388">
    <property type="entry name" value="WH-like_DNA-bd_sf"/>
</dbReference>
<dbReference type="Gene3D" id="1.10.10.10">
    <property type="entry name" value="Winged helix-like DNA-binding domain superfamily/Winged helix DNA-binding domain"/>
    <property type="match status" value="1"/>
</dbReference>
<name>A0ABV7DGJ4_9HYPH</name>
<dbReference type="InterPro" id="IPR050176">
    <property type="entry name" value="LTTR"/>
</dbReference>
<dbReference type="Pfam" id="PF03466">
    <property type="entry name" value="LysR_substrate"/>
    <property type="match status" value="1"/>
</dbReference>
<protein>
    <submittedName>
        <fullName evidence="6">LysR family transcriptional regulator</fullName>
    </submittedName>
</protein>
<keyword evidence="4" id="KW-0804">Transcription</keyword>
<dbReference type="PANTHER" id="PTHR30579">
    <property type="entry name" value="TRANSCRIPTIONAL REGULATOR"/>
    <property type="match status" value="1"/>
</dbReference>
<dbReference type="InterPro" id="IPR000847">
    <property type="entry name" value="LysR_HTH_N"/>
</dbReference>
<evidence type="ECO:0000259" key="5">
    <source>
        <dbReference type="PROSITE" id="PS50931"/>
    </source>
</evidence>
<evidence type="ECO:0000256" key="2">
    <source>
        <dbReference type="ARBA" id="ARBA00023015"/>
    </source>
</evidence>
<dbReference type="PANTHER" id="PTHR30579:SF3">
    <property type="entry name" value="TRANSCRIPTIONAL REGULATORY PROTEIN"/>
    <property type="match status" value="1"/>
</dbReference>
<dbReference type="PROSITE" id="PS50931">
    <property type="entry name" value="HTH_LYSR"/>
    <property type="match status" value="1"/>
</dbReference>
<dbReference type="SUPFAM" id="SSF46785">
    <property type="entry name" value="Winged helix' DNA-binding domain"/>
    <property type="match status" value="1"/>
</dbReference>
<keyword evidence="3" id="KW-0238">DNA-binding</keyword>
<organism evidence="6 7">
    <name type="scientific">Shinella pollutisoli</name>
    <dbReference type="NCBI Taxonomy" id="2250594"/>
    <lineage>
        <taxon>Bacteria</taxon>
        <taxon>Pseudomonadati</taxon>
        <taxon>Pseudomonadota</taxon>
        <taxon>Alphaproteobacteria</taxon>
        <taxon>Hyphomicrobiales</taxon>
        <taxon>Rhizobiaceae</taxon>
        <taxon>Shinella</taxon>
    </lineage>
</organism>
<dbReference type="Proteomes" id="UP001595377">
    <property type="component" value="Unassembled WGS sequence"/>
</dbReference>
<keyword evidence="7" id="KW-1185">Reference proteome</keyword>
<reference evidence="7" key="1">
    <citation type="journal article" date="2019" name="Int. J. Syst. Evol. Microbiol.">
        <title>The Global Catalogue of Microorganisms (GCM) 10K type strain sequencing project: providing services to taxonomists for standard genome sequencing and annotation.</title>
        <authorList>
            <consortium name="The Broad Institute Genomics Platform"/>
            <consortium name="The Broad Institute Genome Sequencing Center for Infectious Disease"/>
            <person name="Wu L."/>
            <person name="Ma J."/>
        </authorList>
    </citation>
    <scope>NUCLEOTIDE SEQUENCE [LARGE SCALE GENOMIC DNA]</scope>
    <source>
        <strain evidence="7">KCTC 52677</strain>
    </source>
</reference>
<dbReference type="InterPro" id="IPR036390">
    <property type="entry name" value="WH_DNA-bd_sf"/>
</dbReference>
<proteinExistence type="inferred from homology"/>
<dbReference type="Gene3D" id="3.40.190.290">
    <property type="match status" value="1"/>
</dbReference>
<comment type="similarity">
    <text evidence="1">Belongs to the LysR transcriptional regulatory family.</text>
</comment>
<gene>
    <name evidence="6" type="ORF">ACFOHH_10720</name>
</gene>
<dbReference type="EMBL" id="JBHRSP010000017">
    <property type="protein sequence ID" value="MFC3073579.1"/>
    <property type="molecule type" value="Genomic_DNA"/>
</dbReference>
<dbReference type="SUPFAM" id="SSF53850">
    <property type="entry name" value="Periplasmic binding protein-like II"/>
    <property type="match status" value="1"/>
</dbReference>
<evidence type="ECO:0000256" key="1">
    <source>
        <dbReference type="ARBA" id="ARBA00009437"/>
    </source>
</evidence>
<evidence type="ECO:0000313" key="6">
    <source>
        <dbReference type="EMBL" id="MFC3073579.1"/>
    </source>
</evidence>
<evidence type="ECO:0000256" key="3">
    <source>
        <dbReference type="ARBA" id="ARBA00023125"/>
    </source>
</evidence>
<dbReference type="RefSeq" id="WP_257313360.1">
    <property type="nucleotide sequence ID" value="NZ_JANFDG010000004.1"/>
</dbReference>
<accession>A0ABV7DGJ4</accession>
<keyword evidence="2" id="KW-0805">Transcription regulation</keyword>
<sequence length="293" mass="32488">MDWDDLRLFLAVARQGTIVDAARALECDHSTVSRRLSQLEATIGVDLFHRAGRRLRITDAGSKLRRTAEKVETTLIRDMAAIDEARAIRTGSVTIGAPEGLGVSYLAANIGAIVDLYPEISIELVALPRNFSLADREVDIAITLDRPTAGDLTFRKLTDYALQFYGSPGYLERAGTPRAAQDLQAHRLCGYIDQLLHTDELDYMRSLGRNLRPQIKSSSIAAQMQTIASGAAIGVLPKFMAVSHPGLRPILPDTVLTRSYWMSFHNDLRRVERVRLVFAAIAEAAQRDQDVFR</sequence>
<feature type="domain" description="HTH lysR-type" evidence="5">
    <location>
        <begin position="1"/>
        <end position="58"/>
    </location>
</feature>
<comment type="caution">
    <text evidence="6">The sequence shown here is derived from an EMBL/GenBank/DDBJ whole genome shotgun (WGS) entry which is preliminary data.</text>
</comment>
<evidence type="ECO:0000313" key="7">
    <source>
        <dbReference type="Proteomes" id="UP001595377"/>
    </source>
</evidence>
<dbReference type="InterPro" id="IPR005119">
    <property type="entry name" value="LysR_subst-bd"/>
</dbReference>
<dbReference type="Pfam" id="PF00126">
    <property type="entry name" value="HTH_1"/>
    <property type="match status" value="1"/>
</dbReference>
<evidence type="ECO:0000256" key="4">
    <source>
        <dbReference type="ARBA" id="ARBA00023163"/>
    </source>
</evidence>